<evidence type="ECO:0000256" key="7">
    <source>
        <dbReference type="ARBA" id="ARBA00023002"/>
    </source>
</evidence>
<evidence type="ECO:0008006" key="16">
    <source>
        <dbReference type="Google" id="ProtNLM"/>
    </source>
</evidence>
<keyword evidence="4" id="KW-0812">Transmembrane</keyword>
<keyword evidence="7 12" id="KW-0560">Oxidoreductase</keyword>
<keyword evidence="9 12" id="KW-0503">Monooxygenase</keyword>
<sequence>MMVEPRGLLWVLALLLLSLGLKGWALMWRRPKAIEAHFKRQGIGGPPYRLFLGNVKEMMSLMIKASSQPMSPSHNILPRVLSFYHHWKKAYGGTFLVWFGPTPRLTVADPDLIREIFASKSEFYEKDESHPLVRQLEGDGLLSLKGEKWALHRKIITPTFHMENLKVLLPVVGKSIIKMVENWGESSKTEIDVSESFQRLTEDIITRTAFGSSYEDGKAVFSLQSQQMELAADAFRKVFIPGYRFLPTTKNRRSWKLNKEIRRSLMRLIERREKEAEEGGVYGEDLLGLMIKARAEGAISAKDIVEECKTFFFAGKQTTSNLLTWAAVLLAMHPEWQERARAELLGLPDPPYIIPSKDQLDKLKTMSMILNEALRLYPPAVATIRQAKTNVELGGYAIPKGMELLIPILAVHHDPALWGPDADEFNPSRFSDGVARAATHPVAFIPFGLGARTCIGQSLALLEAKLVLTIILRRFDISLSPAYRHAPTVLMLLYPQHGAPLYFRPLLSAPTS</sequence>
<evidence type="ECO:0000256" key="3">
    <source>
        <dbReference type="ARBA" id="ARBA00022617"/>
    </source>
</evidence>
<dbReference type="Gramene" id="ERN03567">
    <property type="protein sequence ID" value="ERN03567"/>
    <property type="gene ID" value="AMTR_s00042p00080860"/>
</dbReference>
<dbReference type="HOGENOM" id="CLU_001570_5_0_1"/>
<evidence type="ECO:0000256" key="10">
    <source>
        <dbReference type="ARBA" id="ARBA00023136"/>
    </source>
</evidence>
<name>W1P148_AMBTC</name>
<dbReference type="InterPro" id="IPR050665">
    <property type="entry name" value="Cytochrome_P450_Monooxygen"/>
</dbReference>
<evidence type="ECO:0000256" key="2">
    <source>
        <dbReference type="ARBA" id="ARBA00010617"/>
    </source>
</evidence>
<keyword evidence="6" id="KW-1133">Transmembrane helix</keyword>
<dbReference type="AlphaFoldDB" id="W1P148"/>
<proteinExistence type="inferred from homology"/>
<keyword evidence="10" id="KW-0472">Membrane</keyword>
<dbReference type="GO" id="GO:0016705">
    <property type="term" value="F:oxidoreductase activity, acting on paired donors, with incorporation or reduction of molecular oxygen"/>
    <property type="evidence" value="ECO:0007669"/>
    <property type="project" value="InterPro"/>
</dbReference>
<dbReference type="OrthoDB" id="1470350at2759"/>
<dbReference type="InterPro" id="IPR001128">
    <property type="entry name" value="Cyt_P450"/>
</dbReference>
<dbReference type="Proteomes" id="UP000017836">
    <property type="component" value="Unassembled WGS sequence"/>
</dbReference>
<dbReference type="eggNOG" id="KOG0157">
    <property type="taxonomic scope" value="Eukaryota"/>
</dbReference>
<dbReference type="GO" id="GO:0020037">
    <property type="term" value="F:heme binding"/>
    <property type="evidence" value="ECO:0007669"/>
    <property type="project" value="InterPro"/>
</dbReference>
<keyword evidence="15" id="KW-1185">Reference proteome</keyword>
<keyword evidence="3 11" id="KW-0349">Heme</keyword>
<gene>
    <name evidence="14" type="ORF">AMTR_s00042p00080860</name>
</gene>
<keyword evidence="5 11" id="KW-0479">Metal-binding</keyword>
<dbReference type="OMA" id="WKHQRRT"/>
<dbReference type="InterPro" id="IPR036396">
    <property type="entry name" value="Cyt_P450_sf"/>
</dbReference>
<dbReference type="GO" id="GO:0004497">
    <property type="term" value="F:monooxygenase activity"/>
    <property type="evidence" value="ECO:0000318"/>
    <property type="project" value="GO_Central"/>
</dbReference>
<keyword evidence="13" id="KW-0732">Signal</keyword>
<keyword evidence="8 11" id="KW-0408">Iron</keyword>
<evidence type="ECO:0000256" key="11">
    <source>
        <dbReference type="PIRSR" id="PIRSR602401-1"/>
    </source>
</evidence>
<evidence type="ECO:0000256" key="5">
    <source>
        <dbReference type="ARBA" id="ARBA00022723"/>
    </source>
</evidence>
<evidence type="ECO:0000256" key="13">
    <source>
        <dbReference type="SAM" id="SignalP"/>
    </source>
</evidence>
<evidence type="ECO:0000256" key="1">
    <source>
        <dbReference type="ARBA" id="ARBA00004370"/>
    </source>
</evidence>
<dbReference type="PRINTS" id="PR00385">
    <property type="entry name" value="P450"/>
</dbReference>
<comment type="cofactor">
    <cofactor evidence="11">
        <name>heme</name>
        <dbReference type="ChEBI" id="CHEBI:30413"/>
    </cofactor>
</comment>
<protein>
    <recommendedName>
        <fullName evidence="16">Cytochrome P450</fullName>
    </recommendedName>
</protein>
<dbReference type="PROSITE" id="PS00086">
    <property type="entry name" value="CYTOCHROME_P450"/>
    <property type="match status" value="1"/>
</dbReference>
<dbReference type="SUPFAM" id="SSF48264">
    <property type="entry name" value="Cytochrome P450"/>
    <property type="match status" value="1"/>
</dbReference>
<dbReference type="EMBL" id="KI394353">
    <property type="protein sequence ID" value="ERN03567.1"/>
    <property type="molecule type" value="Genomic_DNA"/>
</dbReference>
<dbReference type="PANTHER" id="PTHR24282:SF224">
    <property type="entry name" value="CYTOCHROME P450 734A1"/>
    <property type="match status" value="1"/>
</dbReference>
<dbReference type="GO" id="GO:0016131">
    <property type="term" value="P:brassinosteroid metabolic process"/>
    <property type="evidence" value="ECO:0000318"/>
    <property type="project" value="GO_Central"/>
</dbReference>
<comment type="similarity">
    <text evidence="2 12">Belongs to the cytochrome P450 family.</text>
</comment>
<evidence type="ECO:0000313" key="14">
    <source>
        <dbReference type="EMBL" id="ERN03567.1"/>
    </source>
</evidence>
<feature type="signal peptide" evidence="13">
    <location>
        <begin position="1"/>
        <end position="25"/>
    </location>
</feature>
<dbReference type="InterPro" id="IPR017972">
    <property type="entry name" value="Cyt_P450_CS"/>
</dbReference>
<evidence type="ECO:0000313" key="15">
    <source>
        <dbReference type="Proteomes" id="UP000017836"/>
    </source>
</evidence>
<dbReference type="PRINTS" id="PR00463">
    <property type="entry name" value="EP450I"/>
</dbReference>
<dbReference type="GO" id="GO:0010268">
    <property type="term" value="P:brassinosteroid homeostasis"/>
    <property type="evidence" value="ECO:0000318"/>
    <property type="project" value="GO_Central"/>
</dbReference>
<dbReference type="STRING" id="13333.W1P148"/>
<dbReference type="PANTHER" id="PTHR24282">
    <property type="entry name" value="CYTOCHROME P450 FAMILY MEMBER"/>
    <property type="match status" value="1"/>
</dbReference>
<dbReference type="InterPro" id="IPR002401">
    <property type="entry name" value="Cyt_P450_E_grp-I"/>
</dbReference>
<feature type="chain" id="PRO_5004807004" description="Cytochrome P450" evidence="13">
    <location>
        <begin position="26"/>
        <end position="512"/>
    </location>
</feature>
<feature type="binding site" description="axial binding residue" evidence="11">
    <location>
        <position position="454"/>
    </location>
    <ligand>
        <name>heme</name>
        <dbReference type="ChEBI" id="CHEBI:30413"/>
    </ligand>
    <ligandPart>
        <name>Fe</name>
        <dbReference type="ChEBI" id="CHEBI:18248"/>
    </ligandPart>
</feature>
<dbReference type="GO" id="GO:0005506">
    <property type="term" value="F:iron ion binding"/>
    <property type="evidence" value="ECO:0007669"/>
    <property type="project" value="InterPro"/>
</dbReference>
<reference evidence="15" key="1">
    <citation type="journal article" date="2013" name="Science">
        <title>The Amborella genome and the evolution of flowering plants.</title>
        <authorList>
            <consortium name="Amborella Genome Project"/>
        </authorList>
    </citation>
    <scope>NUCLEOTIDE SEQUENCE [LARGE SCALE GENOMIC DNA]</scope>
</reference>
<evidence type="ECO:0000256" key="4">
    <source>
        <dbReference type="ARBA" id="ARBA00022692"/>
    </source>
</evidence>
<evidence type="ECO:0000256" key="8">
    <source>
        <dbReference type="ARBA" id="ARBA00023004"/>
    </source>
</evidence>
<comment type="subcellular location">
    <subcellularLocation>
        <location evidence="1">Membrane</location>
    </subcellularLocation>
</comment>
<dbReference type="FunFam" id="1.10.630.10:FF:000029">
    <property type="entry name" value="Cytochrome P450 734A1"/>
    <property type="match status" value="1"/>
</dbReference>
<organism evidence="14 15">
    <name type="scientific">Amborella trichopoda</name>
    <dbReference type="NCBI Taxonomy" id="13333"/>
    <lineage>
        <taxon>Eukaryota</taxon>
        <taxon>Viridiplantae</taxon>
        <taxon>Streptophyta</taxon>
        <taxon>Embryophyta</taxon>
        <taxon>Tracheophyta</taxon>
        <taxon>Spermatophyta</taxon>
        <taxon>Magnoliopsida</taxon>
        <taxon>Amborellales</taxon>
        <taxon>Amborellaceae</taxon>
        <taxon>Amborella</taxon>
    </lineage>
</organism>
<accession>W1P148</accession>
<evidence type="ECO:0000256" key="12">
    <source>
        <dbReference type="RuleBase" id="RU000461"/>
    </source>
</evidence>
<evidence type="ECO:0000256" key="6">
    <source>
        <dbReference type="ARBA" id="ARBA00022989"/>
    </source>
</evidence>
<dbReference type="GO" id="GO:0016020">
    <property type="term" value="C:membrane"/>
    <property type="evidence" value="ECO:0007669"/>
    <property type="project" value="UniProtKB-SubCell"/>
</dbReference>
<dbReference type="Pfam" id="PF00067">
    <property type="entry name" value="p450"/>
    <property type="match status" value="1"/>
</dbReference>
<evidence type="ECO:0000256" key="9">
    <source>
        <dbReference type="ARBA" id="ARBA00023033"/>
    </source>
</evidence>
<dbReference type="Gene3D" id="1.10.630.10">
    <property type="entry name" value="Cytochrome P450"/>
    <property type="match status" value="1"/>
</dbReference>